<dbReference type="InterPro" id="IPR011990">
    <property type="entry name" value="TPR-like_helical_dom_sf"/>
</dbReference>
<dbReference type="PANTHER" id="PTHR47926:SF414">
    <property type="entry name" value="PENTATRICOPEPTIDE REPEAT-CONTAINING PROTEIN DOT4, CHLOROPLASTIC-LIKE"/>
    <property type="match status" value="1"/>
</dbReference>
<dbReference type="NCBIfam" id="TIGR00756">
    <property type="entry name" value="PPR"/>
    <property type="match status" value="1"/>
</dbReference>
<evidence type="ECO:0000256" key="3">
    <source>
        <dbReference type="SAM" id="MobiDB-lite"/>
    </source>
</evidence>
<dbReference type="OrthoDB" id="185373at2759"/>
<evidence type="ECO:0000256" key="1">
    <source>
        <dbReference type="ARBA" id="ARBA00022737"/>
    </source>
</evidence>
<organism evidence="4 5">
    <name type="scientific">Digitaria exilis</name>
    <dbReference type="NCBI Taxonomy" id="1010633"/>
    <lineage>
        <taxon>Eukaryota</taxon>
        <taxon>Viridiplantae</taxon>
        <taxon>Streptophyta</taxon>
        <taxon>Embryophyta</taxon>
        <taxon>Tracheophyta</taxon>
        <taxon>Spermatophyta</taxon>
        <taxon>Magnoliopsida</taxon>
        <taxon>Liliopsida</taxon>
        <taxon>Poales</taxon>
        <taxon>Poaceae</taxon>
        <taxon>PACMAD clade</taxon>
        <taxon>Panicoideae</taxon>
        <taxon>Panicodae</taxon>
        <taxon>Paniceae</taxon>
        <taxon>Anthephorinae</taxon>
        <taxon>Digitaria</taxon>
    </lineage>
</organism>
<dbReference type="InterPro" id="IPR002885">
    <property type="entry name" value="PPR_rpt"/>
</dbReference>
<evidence type="ECO:0008006" key="6">
    <source>
        <dbReference type="Google" id="ProtNLM"/>
    </source>
</evidence>
<reference evidence="4" key="1">
    <citation type="submission" date="2020-07" db="EMBL/GenBank/DDBJ databases">
        <title>Genome sequence and genetic diversity analysis of an under-domesticated orphan crop, white fonio (Digitaria exilis).</title>
        <authorList>
            <person name="Bennetzen J.L."/>
            <person name="Chen S."/>
            <person name="Ma X."/>
            <person name="Wang X."/>
            <person name="Yssel A.E.J."/>
            <person name="Chaluvadi S.R."/>
            <person name="Johnson M."/>
            <person name="Gangashetty P."/>
            <person name="Hamidou F."/>
            <person name="Sanogo M.D."/>
            <person name="Zwaenepoel A."/>
            <person name="Wallace J."/>
            <person name="Van De Peer Y."/>
            <person name="Van Deynze A."/>
        </authorList>
    </citation>
    <scope>NUCLEOTIDE SEQUENCE</scope>
    <source>
        <tissue evidence="4">Leaves</tissue>
    </source>
</reference>
<dbReference type="GO" id="GO:0003723">
    <property type="term" value="F:RNA binding"/>
    <property type="evidence" value="ECO:0007669"/>
    <property type="project" value="InterPro"/>
</dbReference>
<dbReference type="Proteomes" id="UP000636709">
    <property type="component" value="Unassembled WGS sequence"/>
</dbReference>
<sequence>MASTASFRSSAPTRPTPPPRAPSPRPLRRSGPPSTFLSNRVLHLLSSHPATLPDALALLSSLPSPDVCSYNTLVAALARSPRRPRRPRPRYKGLEIFHSIKDEYGIDHTADHYACVIDLLSRSGQFELAEEMINKMAVKPNKFLMGVLAWWLPDSTKCPPRKMGS</sequence>
<evidence type="ECO:0000313" key="4">
    <source>
        <dbReference type="EMBL" id="KAF8684288.1"/>
    </source>
</evidence>
<dbReference type="InterPro" id="IPR046960">
    <property type="entry name" value="PPR_At4g14850-like_plant"/>
</dbReference>
<dbReference type="AlphaFoldDB" id="A0A835B2Z9"/>
<comment type="caution">
    <text evidence="4">The sequence shown here is derived from an EMBL/GenBank/DDBJ whole genome shotgun (WGS) entry which is preliminary data.</text>
</comment>
<accession>A0A835B2Z9</accession>
<protein>
    <recommendedName>
        <fullName evidence="6">Pentatricopeptide repeat-containing protein</fullName>
    </recommendedName>
</protein>
<evidence type="ECO:0000256" key="2">
    <source>
        <dbReference type="ARBA" id="ARBA00022946"/>
    </source>
</evidence>
<dbReference type="Gene3D" id="1.25.40.10">
    <property type="entry name" value="Tetratricopeptide repeat domain"/>
    <property type="match status" value="1"/>
</dbReference>
<keyword evidence="5" id="KW-1185">Reference proteome</keyword>
<evidence type="ECO:0000313" key="5">
    <source>
        <dbReference type="Proteomes" id="UP000636709"/>
    </source>
</evidence>
<dbReference type="EMBL" id="JACEFO010002101">
    <property type="protein sequence ID" value="KAF8684288.1"/>
    <property type="molecule type" value="Genomic_DNA"/>
</dbReference>
<keyword evidence="1" id="KW-0677">Repeat</keyword>
<name>A0A835B2Z9_9POAL</name>
<gene>
    <name evidence="4" type="ORF">HU200_044369</name>
</gene>
<dbReference type="PANTHER" id="PTHR47926">
    <property type="entry name" value="PENTATRICOPEPTIDE REPEAT-CONTAINING PROTEIN"/>
    <property type="match status" value="1"/>
</dbReference>
<proteinExistence type="predicted"/>
<feature type="compositionally biased region" description="Pro residues" evidence="3">
    <location>
        <begin position="14"/>
        <end position="25"/>
    </location>
</feature>
<keyword evidence="2" id="KW-0809">Transit peptide</keyword>
<dbReference type="GO" id="GO:0009451">
    <property type="term" value="P:RNA modification"/>
    <property type="evidence" value="ECO:0007669"/>
    <property type="project" value="InterPro"/>
</dbReference>
<feature type="region of interest" description="Disordered" evidence="3">
    <location>
        <begin position="1"/>
        <end position="34"/>
    </location>
</feature>
<feature type="compositionally biased region" description="Low complexity" evidence="3">
    <location>
        <begin position="1"/>
        <end position="13"/>
    </location>
</feature>